<evidence type="ECO:0000259" key="2">
    <source>
        <dbReference type="Pfam" id="PF19815"/>
    </source>
</evidence>
<dbReference type="PROSITE" id="PS51257">
    <property type="entry name" value="PROKAR_LIPOPROTEIN"/>
    <property type="match status" value="1"/>
</dbReference>
<reference evidence="3" key="1">
    <citation type="submission" date="2020-09" db="EMBL/GenBank/DDBJ databases">
        <title>Pelagicoccus enzymogenes sp. nov. with an EPS production, isolated from marine sediment.</title>
        <authorList>
            <person name="Feng X."/>
        </authorList>
    </citation>
    <scope>NUCLEOTIDE SEQUENCE</scope>
    <source>
        <strain evidence="3">NFK12</strain>
    </source>
</reference>
<organism evidence="3 4">
    <name type="scientific">Pelagicoccus enzymogenes</name>
    <dbReference type="NCBI Taxonomy" id="2773457"/>
    <lineage>
        <taxon>Bacteria</taxon>
        <taxon>Pseudomonadati</taxon>
        <taxon>Verrucomicrobiota</taxon>
        <taxon>Opitutia</taxon>
        <taxon>Puniceicoccales</taxon>
        <taxon>Pelagicoccaceae</taxon>
        <taxon>Pelagicoccus</taxon>
    </lineage>
</organism>
<accession>A0A927FBH5</accession>
<dbReference type="InterPro" id="IPR017853">
    <property type="entry name" value="GH"/>
</dbReference>
<dbReference type="Pfam" id="PF19815">
    <property type="entry name" value="DUF6298"/>
    <property type="match status" value="1"/>
</dbReference>
<evidence type="ECO:0000313" key="4">
    <source>
        <dbReference type="Proteomes" id="UP000622317"/>
    </source>
</evidence>
<dbReference type="SUPFAM" id="SSF51126">
    <property type="entry name" value="Pectin lyase-like"/>
    <property type="match status" value="1"/>
</dbReference>
<keyword evidence="4" id="KW-1185">Reference proteome</keyword>
<evidence type="ECO:0000313" key="3">
    <source>
        <dbReference type="EMBL" id="MBD5780393.1"/>
    </source>
</evidence>
<feature type="chain" id="PRO_5037528065" evidence="1">
    <location>
        <begin position="24"/>
        <end position="995"/>
    </location>
</feature>
<comment type="caution">
    <text evidence="3">The sequence shown here is derived from an EMBL/GenBank/DDBJ whole genome shotgun (WGS) entry which is preliminary data.</text>
</comment>
<dbReference type="SUPFAM" id="SSF51445">
    <property type="entry name" value="(Trans)glycosidases"/>
    <property type="match status" value="1"/>
</dbReference>
<dbReference type="Gene3D" id="3.20.20.80">
    <property type="entry name" value="Glycosidases"/>
    <property type="match status" value="1"/>
</dbReference>
<sequence length="995" mass="110513">MRRIRKIATYLLLALATFAACQAEQLKPVFRVDEAGRLVYDADARGNVVPDFSSAGYRGGGVSLPRVDAKVRVVPSGADDTRRIQAAIDWVSSLPLDSRGIRGAVELAPGEFIVAGQLKIRASGVSLRGFAGEGNETVLIAAGEGRRDLISVGSSASPELEAERRSVLEGYLPVGARELALSSVEGLSAGDSIRITRPGSKLWATDLGMDIAPARTPFNWRGETVVLRWDRVVLGISGDRILLDAPVTTALDARYGESYAQKIVASSALSQIGVEDLSCVSEYDLGNSKDENHSWVAVSLNGVVDSWVNNVTATHFALSAVRVGEDCRRVTVQDCSFLAPVSEIGGHRRQSFNTYGQQTLFLRCYSEDAIEDFTVGHLATGPNVFLDCTTRMSRGTSGSIGHWASGILFDNVHVDGGILALDNREIYNQGVGWAAANSVIYQSSAGEIITRRPPTANNWAIGVWALFRGDGTWIQTSEFADPDSLYRAQLQERVGEGAIQALGPRLMIANRMAVPELEQVVPELPRAELYEKKSMQVVHGQLQVDGLPMIGSDAGITWWRGRLLPTRADQFGYSITRFTPGRSGSGLTDDLHAVTNSMLEKGQVALRHHYGLWYDRRRDDHQMSRRSSSEVWAPFYEQPFARSGVGKAWDGLSKFDLFEYNPWYFQRLDDFAELAERRGLVLVNEMFFQHNIIESGAHWVDNPWRPVNALQQTEFTEPPPFKGDTIQMADEFYDIEHPVRREVNRAYIRKCLDNLSDQRNVIHVIGAEYTGPLHFMEFWLDVVAEWMEETGKDPVIGLSCPKDVQDAILEDRTRAAIVDVVDFQYWWYTDSDVFAPDGGASLAPRQEVRKWKGGRPSGDSLARMVSEYRERYPEKAVITTLEIKDPWAYALAGGSFAPLPREIDSALHEVLGKARPLPGKANVAWTMRSDAGDLVARCGKGRTFDQSLLHTNFEYEFYSVDAKSGSTRSEGRFRADSKTLMKLISEHELFWLRPI</sequence>
<keyword evidence="3" id="KW-0456">Lyase</keyword>
<feature type="domain" description="DUF6298" evidence="2">
    <location>
        <begin position="529"/>
        <end position="907"/>
    </location>
</feature>
<protein>
    <submittedName>
        <fullName evidence="3">Pectate lyase</fullName>
    </submittedName>
</protein>
<gene>
    <name evidence="3" type="ORF">IEN85_12910</name>
</gene>
<keyword evidence="1" id="KW-0732">Signal</keyword>
<dbReference type="Proteomes" id="UP000622317">
    <property type="component" value="Unassembled WGS sequence"/>
</dbReference>
<dbReference type="InterPro" id="IPR011050">
    <property type="entry name" value="Pectin_lyase_fold/virulence"/>
</dbReference>
<dbReference type="InterPro" id="IPR012334">
    <property type="entry name" value="Pectin_lyas_fold"/>
</dbReference>
<evidence type="ECO:0000256" key="1">
    <source>
        <dbReference type="SAM" id="SignalP"/>
    </source>
</evidence>
<dbReference type="Gene3D" id="2.160.20.10">
    <property type="entry name" value="Single-stranded right-handed beta-helix, Pectin lyase-like"/>
    <property type="match status" value="1"/>
</dbReference>
<dbReference type="RefSeq" id="WP_191617496.1">
    <property type="nucleotide sequence ID" value="NZ_JACYFG010000036.1"/>
</dbReference>
<dbReference type="AlphaFoldDB" id="A0A927FBH5"/>
<dbReference type="EMBL" id="JACYFG010000036">
    <property type="protein sequence ID" value="MBD5780393.1"/>
    <property type="molecule type" value="Genomic_DNA"/>
</dbReference>
<dbReference type="GO" id="GO:0016829">
    <property type="term" value="F:lyase activity"/>
    <property type="evidence" value="ECO:0007669"/>
    <property type="project" value="UniProtKB-KW"/>
</dbReference>
<name>A0A927FBH5_9BACT</name>
<feature type="signal peptide" evidence="1">
    <location>
        <begin position="1"/>
        <end position="23"/>
    </location>
</feature>
<proteinExistence type="predicted"/>
<dbReference type="InterPro" id="IPR046265">
    <property type="entry name" value="DUF6298"/>
</dbReference>